<feature type="domain" description="SRCR" evidence="4">
    <location>
        <begin position="34"/>
        <end position="137"/>
    </location>
</feature>
<feature type="signal peptide" evidence="3">
    <location>
        <begin position="1"/>
        <end position="22"/>
    </location>
</feature>
<keyword evidence="3" id="KW-0732">Signal</keyword>
<evidence type="ECO:0000259" key="4">
    <source>
        <dbReference type="PROSITE" id="PS50287"/>
    </source>
</evidence>
<evidence type="ECO:0000313" key="6">
    <source>
        <dbReference type="Proteomes" id="UP001164746"/>
    </source>
</evidence>
<dbReference type="PANTHER" id="PTHR48071">
    <property type="entry name" value="SRCR DOMAIN-CONTAINING PROTEIN"/>
    <property type="match status" value="1"/>
</dbReference>
<accession>A0ABY7E9N3</accession>
<feature type="disulfide bond" evidence="2">
    <location>
        <begin position="106"/>
        <end position="116"/>
    </location>
</feature>
<gene>
    <name evidence="5" type="ORF">MAR_016711</name>
</gene>
<evidence type="ECO:0000256" key="2">
    <source>
        <dbReference type="PROSITE-ProRule" id="PRU00196"/>
    </source>
</evidence>
<evidence type="ECO:0000313" key="5">
    <source>
        <dbReference type="EMBL" id="WAR06753.1"/>
    </source>
</evidence>
<dbReference type="SMART" id="SM00202">
    <property type="entry name" value="SR"/>
    <property type="match status" value="1"/>
</dbReference>
<evidence type="ECO:0000256" key="1">
    <source>
        <dbReference type="ARBA" id="ARBA00023157"/>
    </source>
</evidence>
<keyword evidence="1 2" id="KW-1015">Disulfide bond</keyword>
<dbReference type="PRINTS" id="PR00258">
    <property type="entry name" value="SPERACTRCPTR"/>
</dbReference>
<dbReference type="InterPro" id="IPR036772">
    <property type="entry name" value="SRCR-like_dom_sf"/>
</dbReference>
<dbReference type="Proteomes" id="UP001164746">
    <property type="component" value="Chromosome 6"/>
</dbReference>
<proteinExistence type="predicted"/>
<dbReference type="EMBL" id="CP111017">
    <property type="protein sequence ID" value="WAR06753.1"/>
    <property type="molecule type" value="Genomic_DNA"/>
</dbReference>
<feature type="chain" id="PRO_5046172752" evidence="3">
    <location>
        <begin position="23"/>
        <end position="428"/>
    </location>
</feature>
<dbReference type="InterPro" id="IPR001190">
    <property type="entry name" value="SRCR"/>
</dbReference>
<dbReference type="PANTHER" id="PTHR48071:SF28">
    <property type="entry name" value="SRCR DOMAIN-CONTAINING PROTEIN"/>
    <property type="match status" value="1"/>
</dbReference>
<dbReference type="Pfam" id="PF00530">
    <property type="entry name" value="SRCR"/>
    <property type="match status" value="1"/>
</dbReference>
<dbReference type="Gene3D" id="3.10.250.10">
    <property type="entry name" value="SRCR-like domain"/>
    <property type="match status" value="1"/>
</dbReference>
<dbReference type="PROSITE" id="PS50287">
    <property type="entry name" value="SRCR_2"/>
    <property type="match status" value="1"/>
</dbReference>
<organism evidence="5 6">
    <name type="scientific">Mya arenaria</name>
    <name type="common">Soft-shell clam</name>
    <dbReference type="NCBI Taxonomy" id="6604"/>
    <lineage>
        <taxon>Eukaryota</taxon>
        <taxon>Metazoa</taxon>
        <taxon>Spiralia</taxon>
        <taxon>Lophotrochozoa</taxon>
        <taxon>Mollusca</taxon>
        <taxon>Bivalvia</taxon>
        <taxon>Autobranchia</taxon>
        <taxon>Heteroconchia</taxon>
        <taxon>Euheterodonta</taxon>
        <taxon>Imparidentia</taxon>
        <taxon>Neoheterodontei</taxon>
        <taxon>Myida</taxon>
        <taxon>Myoidea</taxon>
        <taxon>Myidae</taxon>
        <taxon>Mya</taxon>
    </lineage>
</organism>
<sequence length="428" mass="46845">MDLCIIRLFIFVLFVELLIVGCKDMSASAETGAVRLTGGSSPKAGRLEVFYNHQWGSVCDDGVTNNLSRVVCSQLGYHTSHPSVIRYLGYEYDTADMPIWLDSVECRGGERYISECDHDPWGLHDCTHDEDVGINCSTKKRGETTQAGRDQQSQEQFTPYQLREMTNVAYASSSSDDAVRGNVQLGDTRTAVSSNPPDHAQEHYATDLTEIPDLPSYEDAMSNKDRLGQKRLSSTKSVCWADQTTHSGAWWYSTSMNVASSASVATNSCRQSGISIGMYRIGTVSVAGRIDMNRISIGMYRIGTVSVAGRIDMNRISIGVFRIGTVSVAGRIDMNRISIGMYRIGTVSVAGCIDMNRISIGMYRIGTVSVAGRIDMNRISIGMYRIGTVSVAGRIDMNRISIGMYRIGTVSVAGRIDMNRITVLGCIG</sequence>
<reference evidence="5" key="1">
    <citation type="submission" date="2022-11" db="EMBL/GenBank/DDBJ databases">
        <title>Centuries of genome instability and evolution in soft-shell clam transmissible cancer (bioRxiv).</title>
        <authorList>
            <person name="Hart S.F.M."/>
            <person name="Yonemitsu M.A."/>
            <person name="Giersch R.M."/>
            <person name="Beal B.F."/>
            <person name="Arriagada G."/>
            <person name="Davis B.W."/>
            <person name="Ostrander E.A."/>
            <person name="Goff S.P."/>
            <person name="Metzger M.J."/>
        </authorList>
    </citation>
    <scope>NUCLEOTIDE SEQUENCE</scope>
    <source>
        <strain evidence="5">MELC-2E11</strain>
        <tissue evidence="5">Siphon/mantle</tissue>
    </source>
</reference>
<keyword evidence="6" id="KW-1185">Reference proteome</keyword>
<dbReference type="SUPFAM" id="SSF56487">
    <property type="entry name" value="SRCR-like"/>
    <property type="match status" value="1"/>
</dbReference>
<comment type="caution">
    <text evidence="2">Lacks conserved residue(s) required for the propagation of feature annotation.</text>
</comment>
<evidence type="ECO:0000256" key="3">
    <source>
        <dbReference type="SAM" id="SignalP"/>
    </source>
</evidence>
<protein>
    <submittedName>
        <fullName evidence="5">NETR-like protein</fullName>
    </submittedName>
</protein>
<name>A0ABY7E9N3_MYAAR</name>